<dbReference type="SUPFAM" id="SSF51445">
    <property type="entry name" value="(Trans)glycosidases"/>
    <property type="match status" value="1"/>
</dbReference>
<sequence>MSIVKNFLEFPKSFLWGTASSAHQVEGNNIHSDWWAWEQENKGKILAVKEKKFKGQKFEPSEKCLDHYNRYKEDFGLMKKLNNNAHRLSIEWARIEPKEGEWNLQELEHYRNVLQTLKDQKIKVMLTLNHFTLPSWFIAKGGWLNVRSPYYFKKYAAFVAKNLGELVDFWITINEPEIYMSMCYLEGFWPPQKKDVKSAGWVYFNMARAHRISYKTIHKIIDKNFSKAKVGVAMNVMSFASYKKHSFLELFFVHAADRIVNHSFYDLTKRSHDFLGVNYYFRVRLKKSAHGFMPIVDEVSEEESELSDMGWVIYPHGIFDVLMDFKDFNLPIYITENGIATEDDAQRSKFIINHLSEIHHAIRAGVDVRGYFYWSLLDNFEWDKSFGPKFGLVAVDRKTMRRTVKPSYFIYKEICENNGVAL</sequence>
<feature type="active site" description="Nucleophile" evidence="4">
    <location>
        <position position="336"/>
    </location>
</feature>
<dbReference type="GO" id="GO:0008422">
    <property type="term" value="F:beta-glucosidase activity"/>
    <property type="evidence" value="ECO:0007669"/>
    <property type="project" value="TreeGrafter"/>
</dbReference>
<evidence type="ECO:0000256" key="2">
    <source>
        <dbReference type="ARBA" id="ARBA00022801"/>
    </source>
</evidence>
<evidence type="ECO:0000313" key="7">
    <source>
        <dbReference type="Proteomes" id="UP000231464"/>
    </source>
</evidence>
<dbReference type="InterPro" id="IPR017853">
    <property type="entry name" value="GH"/>
</dbReference>
<comment type="similarity">
    <text evidence="1 5">Belongs to the glycosyl hydrolase 1 family.</text>
</comment>
<dbReference type="PANTHER" id="PTHR10353">
    <property type="entry name" value="GLYCOSYL HYDROLASE"/>
    <property type="match status" value="1"/>
</dbReference>
<dbReference type="EMBL" id="PFBP01000016">
    <property type="protein sequence ID" value="PIT89975.1"/>
    <property type="molecule type" value="Genomic_DNA"/>
</dbReference>
<dbReference type="Proteomes" id="UP000231464">
    <property type="component" value="Unassembled WGS sequence"/>
</dbReference>
<dbReference type="PANTHER" id="PTHR10353:SF209">
    <property type="entry name" value="GALACTOLIPID GALACTOSYLTRANSFERASE SFR2, CHLOROPLASTIC"/>
    <property type="match status" value="1"/>
</dbReference>
<gene>
    <name evidence="6" type="ORF">COU23_01005</name>
</gene>
<evidence type="ECO:0000256" key="3">
    <source>
        <dbReference type="ARBA" id="ARBA00023295"/>
    </source>
</evidence>
<accession>A0A2M6WBB7</accession>
<protein>
    <submittedName>
        <fullName evidence="6">Glycoside hydrolase family 1 protein</fullName>
    </submittedName>
</protein>
<evidence type="ECO:0000256" key="1">
    <source>
        <dbReference type="ARBA" id="ARBA00010838"/>
    </source>
</evidence>
<reference evidence="7" key="1">
    <citation type="submission" date="2017-09" db="EMBL/GenBank/DDBJ databases">
        <title>Depth-based differentiation of microbial function through sediment-hosted aquifers and enrichment of novel symbionts in the deep terrestrial subsurface.</title>
        <authorList>
            <person name="Probst A.J."/>
            <person name="Ladd B."/>
            <person name="Jarett J.K."/>
            <person name="Geller-Mcgrath D.E."/>
            <person name="Sieber C.M.K."/>
            <person name="Emerson J.B."/>
            <person name="Anantharaman K."/>
            <person name="Thomas B.C."/>
            <person name="Malmstrom R."/>
            <person name="Stieglmeier M."/>
            <person name="Klingl A."/>
            <person name="Woyke T."/>
            <person name="Ryan C.M."/>
            <person name="Banfield J.F."/>
        </authorList>
    </citation>
    <scope>NUCLEOTIDE SEQUENCE [LARGE SCALE GENOMIC DNA]</scope>
</reference>
<comment type="caution">
    <text evidence="6">The sequence shown here is derived from an EMBL/GenBank/DDBJ whole genome shotgun (WGS) entry which is preliminary data.</text>
</comment>
<proteinExistence type="inferred from homology"/>
<dbReference type="AlphaFoldDB" id="A0A2M6WBB7"/>
<dbReference type="Gene3D" id="3.20.20.80">
    <property type="entry name" value="Glycosidases"/>
    <property type="match status" value="1"/>
</dbReference>
<dbReference type="PRINTS" id="PR00131">
    <property type="entry name" value="GLHYDRLASE1"/>
</dbReference>
<evidence type="ECO:0000256" key="5">
    <source>
        <dbReference type="RuleBase" id="RU003690"/>
    </source>
</evidence>
<evidence type="ECO:0000313" key="6">
    <source>
        <dbReference type="EMBL" id="PIT89975.1"/>
    </source>
</evidence>
<evidence type="ECO:0000256" key="4">
    <source>
        <dbReference type="PROSITE-ProRule" id="PRU10055"/>
    </source>
</evidence>
<keyword evidence="2 6" id="KW-0378">Hydrolase</keyword>
<organism evidence="6 7">
    <name type="scientific">Candidatus Kuenenbacteria bacterium CG10_big_fil_rev_8_21_14_0_10_36_11</name>
    <dbReference type="NCBI Taxonomy" id="1974618"/>
    <lineage>
        <taxon>Bacteria</taxon>
        <taxon>Candidatus Kueneniibacteriota</taxon>
    </lineage>
</organism>
<dbReference type="InterPro" id="IPR018120">
    <property type="entry name" value="Glyco_hydro_1_AS"/>
</dbReference>
<name>A0A2M6WBB7_9BACT</name>
<dbReference type="Pfam" id="PF00232">
    <property type="entry name" value="Glyco_hydro_1"/>
    <property type="match status" value="2"/>
</dbReference>
<dbReference type="PROSITE" id="PS00572">
    <property type="entry name" value="GLYCOSYL_HYDROL_F1_1"/>
    <property type="match status" value="1"/>
</dbReference>
<dbReference type="GO" id="GO:0005975">
    <property type="term" value="P:carbohydrate metabolic process"/>
    <property type="evidence" value="ECO:0007669"/>
    <property type="project" value="InterPro"/>
</dbReference>
<dbReference type="InterPro" id="IPR001360">
    <property type="entry name" value="Glyco_hydro_1"/>
</dbReference>
<keyword evidence="3" id="KW-0326">Glycosidase</keyword>